<comment type="caution">
    <text evidence="9">The sequence shown here is derived from an EMBL/GenBank/DDBJ whole genome shotgun (WGS) entry which is preliminary data.</text>
</comment>
<evidence type="ECO:0000313" key="9">
    <source>
        <dbReference type="EMBL" id="OEJ74823.1"/>
    </source>
</evidence>
<evidence type="ECO:0000256" key="3">
    <source>
        <dbReference type="ARBA" id="ARBA00022884"/>
    </source>
</evidence>
<dbReference type="SUPFAM" id="SSF50249">
    <property type="entry name" value="Nucleic acid-binding proteins"/>
    <property type="match status" value="1"/>
</dbReference>
<gene>
    <name evidence="6" type="primary">rpsQ</name>
    <name evidence="6" type="synonym">rps17</name>
    <name evidence="9" type="ORF">BH720_12645</name>
</gene>
<dbReference type="HAMAP" id="MF_01345_B">
    <property type="entry name" value="Ribosomal_uS17_B"/>
    <property type="match status" value="1"/>
</dbReference>
<dbReference type="InterPro" id="IPR012340">
    <property type="entry name" value="NA-bd_OB-fold"/>
</dbReference>
<comment type="function">
    <text evidence="6">One of the primary rRNA binding proteins, it binds specifically to the 5'-end of 16S ribosomal RNA.</text>
</comment>
<proteinExistence type="inferred from homology"/>
<dbReference type="GO" id="GO:0003735">
    <property type="term" value="F:structural constituent of ribosome"/>
    <property type="evidence" value="ECO:0007669"/>
    <property type="project" value="UniProtKB-UniRule"/>
</dbReference>
<comment type="similarity">
    <text evidence="1 6 7">Belongs to the universal ribosomal protein uS17 family.</text>
</comment>
<accession>A0A1E5QKF4</accession>
<feature type="region of interest" description="Disordered" evidence="8">
    <location>
        <begin position="80"/>
        <end position="105"/>
    </location>
</feature>
<evidence type="ECO:0000256" key="7">
    <source>
        <dbReference type="RuleBase" id="RU003872"/>
    </source>
</evidence>
<dbReference type="NCBIfam" id="NF004123">
    <property type="entry name" value="PRK05610.1"/>
    <property type="match status" value="1"/>
</dbReference>
<evidence type="ECO:0000256" key="8">
    <source>
        <dbReference type="SAM" id="MobiDB-lite"/>
    </source>
</evidence>
<keyword evidence="2 6" id="KW-0699">rRNA-binding</keyword>
<dbReference type="PANTHER" id="PTHR10744:SF1">
    <property type="entry name" value="SMALL RIBOSOMAL SUBUNIT PROTEIN US17M"/>
    <property type="match status" value="1"/>
</dbReference>
<dbReference type="InterPro" id="IPR000266">
    <property type="entry name" value="Ribosomal_uS17"/>
</dbReference>
<feature type="compositionally biased region" description="Polar residues" evidence="8">
    <location>
        <begin position="81"/>
        <end position="105"/>
    </location>
</feature>
<dbReference type="GO" id="GO:0019843">
    <property type="term" value="F:rRNA binding"/>
    <property type="evidence" value="ECO:0007669"/>
    <property type="project" value="UniProtKB-UniRule"/>
</dbReference>
<dbReference type="GO" id="GO:0022627">
    <property type="term" value="C:cytosolic small ribosomal subunit"/>
    <property type="evidence" value="ECO:0007669"/>
    <property type="project" value="UniProtKB-UniRule"/>
</dbReference>
<evidence type="ECO:0000256" key="4">
    <source>
        <dbReference type="ARBA" id="ARBA00022980"/>
    </source>
</evidence>
<name>A0A1E5QKF4_9CYAN</name>
<dbReference type="PANTHER" id="PTHR10744">
    <property type="entry name" value="40S RIBOSOMAL PROTEIN S11 FAMILY MEMBER"/>
    <property type="match status" value="1"/>
</dbReference>
<sequence>MAVKERVGTVVSDKMQKTVVVAVENRAAHPKYGKIVVRTKRYQAHDEDNRCKEGDRVRIRETRPLSRNKRWMVTEILDPSGSVSEQLSSGESASPVSQSEPETEA</sequence>
<dbReference type="RefSeq" id="WP_069967572.1">
    <property type="nucleotide sequence ID" value="NZ_CM124774.1"/>
</dbReference>
<dbReference type="Gene3D" id="2.40.50.140">
    <property type="entry name" value="Nucleic acid-binding proteins"/>
    <property type="match status" value="1"/>
</dbReference>
<protein>
    <recommendedName>
        <fullName evidence="6">Small ribosomal subunit protein uS17</fullName>
    </recommendedName>
</protein>
<evidence type="ECO:0000256" key="1">
    <source>
        <dbReference type="ARBA" id="ARBA00010254"/>
    </source>
</evidence>
<dbReference type="Pfam" id="PF00366">
    <property type="entry name" value="Ribosomal_S17"/>
    <property type="match status" value="1"/>
</dbReference>
<dbReference type="AlphaFoldDB" id="A0A1E5QKF4"/>
<dbReference type="PRINTS" id="PR00973">
    <property type="entry name" value="RIBOSOMALS17"/>
</dbReference>
<keyword evidence="3 6" id="KW-0694">RNA-binding</keyword>
<dbReference type="NCBIfam" id="TIGR03635">
    <property type="entry name" value="uS17_bact"/>
    <property type="match status" value="1"/>
</dbReference>
<keyword evidence="5 6" id="KW-0687">Ribonucleoprotein</keyword>
<dbReference type="STRING" id="1781255.BH720_12645"/>
<dbReference type="InterPro" id="IPR019979">
    <property type="entry name" value="Ribosomal_uS17_CS"/>
</dbReference>
<dbReference type="EMBL" id="MJGC01000060">
    <property type="protein sequence ID" value="OEJ74823.1"/>
    <property type="molecule type" value="Genomic_DNA"/>
</dbReference>
<evidence type="ECO:0000256" key="5">
    <source>
        <dbReference type="ARBA" id="ARBA00023274"/>
    </source>
</evidence>
<dbReference type="OrthoDB" id="9811714at2"/>
<dbReference type="PROSITE" id="PS00056">
    <property type="entry name" value="RIBOSOMAL_S17"/>
    <property type="match status" value="1"/>
</dbReference>
<evidence type="ECO:0000256" key="6">
    <source>
        <dbReference type="HAMAP-Rule" id="MF_01345"/>
    </source>
</evidence>
<keyword evidence="4 6" id="KW-0689">Ribosomal protein</keyword>
<dbReference type="GO" id="GO:0006412">
    <property type="term" value="P:translation"/>
    <property type="evidence" value="ECO:0007669"/>
    <property type="project" value="UniProtKB-UniRule"/>
</dbReference>
<organism evidence="9">
    <name type="scientific">Desertifilum tharense IPPAS B-1220</name>
    <dbReference type="NCBI Taxonomy" id="1781255"/>
    <lineage>
        <taxon>Bacteria</taxon>
        <taxon>Bacillati</taxon>
        <taxon>Cyanobacteriota</taxon>
        <taxon>Cyanophyceae</taxon>
        <taxon>Desertifilales</taxon>
        <taxon>Desertifilaceae</taxon>
        <taxon>Desertifilum</taxon>
    </lineage>
</organism>
<reference evidence="9" key="1">
    <citation type="submission" date="2016-09" db="EMBL/GenBank/DDBJ databases">
        <title>Draft genome of thermotolerant cyanobacterium Desertifilum sp. strain IPPAS B-1220.</title>
        <authorList>
            <person name="Sinetova M.A."/>
            <person name="Bolakhan K."/>
            <person name="Zayadan B.K."/>
            <person name="Mironov K.S."/>
            <person name="Ustinova V."/>
            <person name="Kupriyanova E.V."/>
            <person name="Sidorov R.A."/>
            <person name="Skrypnik A.N."/>
            <person name="Gogoleva N.E."/>
            <person name="Gogolev Y.V."/>
            <person name="Los D.A."/>
        </authorList>
    </citation>
    <scope>NUCLEOTIDE SEQUENCE [LARGE SCALE GENOMIC DNA]</scope>
    <source>
        <strain evidence="9">IPPAS B-1220</strain>
    </source>
</reference>
<dbReference type="CDD" id="cd00364">
    <property type="entry name" value="Ribosomal_uS17"/>
    <property type="match status" value="1"/>
</dbReference>
<comment type="subunit">
    <text evidence="6">Part of the 30S ribosomal subunit.</text>
</comment>
<dbReference type="InterPro" id="IPR019984">
    <property type="entry name" value="Ribosomal_uS17_bact/chlr"/>
</dbReference>
<evidence type="ECO:0000256" key="2">
    <source>
        <dbReference type="ARBA" id="ARBA00022730"/>
    </source>
</evidence>